<feature type="transmembrane region" description="Helical" evidence="1">
    <location>
        <begin position="80"/>
        <end position="100"/>
    </location>
</feature>
<feature type="transmembrane region" description="Helical" evidence="1">
    <location>
        <begin position="53"/>
        <end position="74"/>
    </location>
</feature>
<evidence type="ECO:0000313" key="3">
    <source>
        <dbReference type="Proteomes" id="UP001520878"/>
    </source>
</evidence>
<gene>
    <name evidence="2" type="ORF">LJ739_00790</name>
</gene>
<dbReference type="Proteomes" id="UP001520878">
    <property type="component" value="Unassembled WGS sequence"/>
</dbReference>
<keyword evidence="1" id="KW-0472">Membrane</keyword>
<keyword evidence="1" id="KW-1133">Transmembrane helix</keyword>
<evidence type="ECO:0008006" key="4">
    <source>
        <dbReference type="Google" id="ProtNLM"/>
    </source>
</evidence>
<keyword evidence="1" id="KW-0812">Transmembrane</keyword>
<feature type="transmembrane region" description="Helical" evidence="1">
    <location>
        <begin position="26"/>
        <end position="46"/>
    </location>
</feature>
<accession>A0ABS8G6E1</accession>
<evidence type="ECO:0000313" key="2">
    <source>
        <dbReference type="EMBL" id="MCC2614776.1"/>
    </source>
</evidence>
<keyword evidence="3" id="KW-1185">Reference proteome</keyword>
<name>A0ABS8G6E1_9ALTE</name>
<reference evidence="2 3" key="1">
    <citation type="submission" date="2021-10" db="EMBL/GenBank/DDBJ databases">
        <title>Draft genome of Aestuariibacter halophilus JC2043.</title>
        <authorList>
            <person name="Emsley S.A."/>
            <person name="Pfannmuller K.M."/>
            <person name="Ushijima B."/>
            <person name="Saw J.H."/>
            <person name="Videau P."/>
        </authorList>
    </citation>
    <scope>NUCLEOTIDE SEQUENCE [LARGE SCALE GENOMIC DNA]</scope>
    <source>
        <strain evidence="2 3">JC2043</strain>
    </source>
</reference>
<protein>
    <recommendedName>
        <fullName evidence="4">MFS transporter permease</fullName>
    </recommendedName>
</protein>
<feature type="transmembrane region" description="Helical" evidence="1">
    <location>
        <begin position="112"/>
        <end position="129"/>
    </location>
</feature>
<proteinExistence type="predicted"/>
<organism evidence="2 3">
    <name type="scientific">Fluctibacter halophilus</name>
    <dbReference type="NCBI Taxonomy" id="226011"/>
    <lineage>
        <taxon>Bacteria</taxon>
        <taxon>Pseudomonadati</taxon>
        <taxon>Pseudomonadota</taxon>
        <taxon>Gammaproteobacteria</taxon>
        <taxon>Alteromonadales</taxon>
        <taxon>Alteromonadaceae</taxon>
        <taxon>Fluctibacter</taxon>
    </lineage>
</organism>
<sequence length="216" mass="24470">MNYQLEHFLLFSAQTYDVIIQAHAQLSLPISVLILMTCLYGAWHLWRVGNARWIAIALTIAWCWLSWHFYTITYSSINPWALWGGGFGLLMITASIAAAVTDNTVWTHKQRCHLLVGCLFTLIIFPALMLLLPPLAWLGVGVIPLPTLMLSLAFFHQLRFKGRVVLLMLLYLWLGLEGITLYAMGNGIWQVIPVVLVIYPLMMAKLPNALPRHLLS</sequence>
<feature type="transmembrane region" description="Helical" evidence="1">
    <location>
        <begin position="188"/>
        <end position="206"/>
    </location>
</feature>
<feature type="transmembrane region" description="Helical" evidence="1">
    <location>
        <begin position="164"/>
        <end position="182"/>
    </location>
</feature>
<dbReference type="RefSeq" id="WP_229156694.1">
    <property type="nucleotide sequence ID" value="NZ_JAJEWP010000001.1"/>
</dbReference>
<evidence type="ECO:0000256" key="1">
    <source>
        <dbReference type="SAM" id="Phobius"/>
    </source>
</evidence>
<dbReference type="EMBL" id="JAJEWP010000001">
    <property type="protein sequence ID" value="MCC2614776.1"/>
    <property type="molecule type" value="Genomic_DNA"/>
</dbReference>
<feature type="transmembrane region" description="Helical" evidence="1">
    <location>
        <begin position="135"/>
        <end position="155"/>
    </location>
</feature>
<comment type="caution">
    <text evidence="2">The sequence shown here is derived from an EMBL/GenBank/DDBJ whole genome shotgun (WGS) entry which is preliminary data.</text>
</comment>